<evidence type="ECO:0000313" key="1">
    <source>
        <dbReference type="EnsemblPlants" id="AVESA.00010b.r2.3AG0441360.1.CDS"/>
    </source>
</evidence>
<reference evidence="1" key="1">
    <citation type="submission" date="2021-05" db="EMBL/GenBank/DDBJ databases">
        <authorList>
            <person name="Scholz U."/>
            <person name="Mascher M."/>
            <person name="Fiebig A."/>
        </authorList>
    </citation>
    <scope>NUCLEOTIDE SEQUENCE [LARGE SCALE GENOMIC DNA]</scope>
</reference>
<evidence type="ECO:0000313" key="2">
    <source>
        <dbReference type="Proteomes" id="UP001732700"/>
    </source>
</evidence>
<sequence length="1326" mass="151490">MTKKHKIRKSKHLLENKKGVDENVEHILRMIGEENELAESEPDDSGDAFNKSKLSSLVKGFHEDYQYLHKHCKQLISKLENVGHSSSGSDSSGSDSEGDRSDNDVPKPKADTFNEEDDWKQKLVGEHEVELQSMEEEIQKLKQNAEEKTKEISDLKKLLDKAIADKETTREELCSDVANLSSDNERLKLLVEGAEKEAAEWLKTSIVTENEIKMLSDEKQIIEKERDGLKISVVDLENKMGDMSNQLQDTVQKCRSLSAHLEKAQLAEKEVQTLLSEIQESKNVNLMLSVECDNLKANEKNLDIECSELRATLAETKAGNDSLIGENNSLESKLQILTMQIDGMTAEKEELMNNLNKERGAAEEENLRLVTEHSKCLNELEKAHSRIKELENEMESTKLALNDNIAELKKENNSAALELKQVEASLKKLENEFQQQLERISVMDKNNEDLELVNSNLHNNLATVQGQKNEAVASTIDLESKCQQQNQQISNLHEAIEDLRAAKDDMYKEVIVHQEEKNAALAQLEQSEACLKNLQSEMEQKQSQISVLQQANEELQEKNSSLDRQLEDAKTNLQAEIILLQGEKQQALDNLQESNASVKTLERELEQQREHNYVLQHSSEDLQKNNSNMKKEFEDAMVSLHAEITAIQEEKNKTLSELQQSVDFTKNLRIELDQGREQILILHLAHEDMKNSNARLNKQWEESKSSLLEEIVALRGEKETALTELQQSHTSTRNLETEVEKQSASVSALQQANDDLQKNICALTEQFEKAKVELQKEIKVTQEEKDTVLIQLKQSEFSVKNLECEIARLKEDLSIQLENNSSLDKQLEESRTSLRMDILALREEKETALSELQQSQASVRSFERELEKQSHAILALQEANEASQQNNCALTKRLEEVKVELQRKVQVAQEENDTLLTQLKQSESSIKNLESEMVQLKEDLSVQVGNNSSLEKQFEEAILKVSNLHEKLEKVQAEAASQINDMNSNAKDLEKIIDILSSQKAKVEGDLKNMIHTCTENMSVMNAFEDRVKQKITDHDTELGGLQQILREILSTYQRHQHAYDEVCAKASQLEVLQKSQIEQINTLEEKNTAILEKHQHLEEEKLYANRENTNLHKQLQELEYELQLAQQKLKDIEADSKCKEESYVVVAEKSQAEIRHLEHQAQQFSGRISSLEETLVQIKESSQLIISRLAGQMDELASHSSKSSIRLVTRLSACGEEISVLKNILHNHLGEQKKLLKENDELSFRLRKKEKVVSEMVRSAAEADEKMVQLEKIIEEKDDELAARVQEKREAIKQLSDTIDYHKNNSDDLVRYIRSHNRPRLPFCL</sequence>
<keyword evidence="2" id="KW-1185">Reference proteome</keyword>
<reference evidence="1" key="2">
    <citation type="submission" date="2025-09" db="UniProtKB">
        <authorList>
            <consortium name="EnsemblPlants"/>
        </authorList>
    </citation>
    <scope>IDENTIFICATION</scope>
</reference>
<dbReference type="Proteomes" id="UP001732700">
    <property type="component" value="Chromosome 3A"/>
</dbReference>
<accession>A0ACD5VFE0</accession>
<proteinExistence type="predicted"/>
<name>A0ACD5VFE0_AVESA</name>
<protein>
    <submittedName>
        <fullName evidence="1">Uncharacterized protein</fullName>
    </submittedName>
</protein>
<dbReference type="EnsemblPlants" id="AVESA.00010b.r2.3AG0441360.1">
    <property type="protein sequence ID" value="AVESA.00010b.r2.3AG0441360.1.CDS"/>
    <property type="gene ID" value="AVESA.00010b.r2.3AG0441360"/>
</dbReference>
<organism evidence="1 2">
    <name type="scientific">Avena sativa</name>
    <name type="common">Oat</name>
    <dbReference type="NCBI Taxonomy" id="4498"/>
    <lineage>
        <taxon>Eukaryota</taxon>
        <taxon>Viridiplantae</taxon>
        <taxon>Streptophyta</taxon>
        <taxon>Embryophyta</taxon>
        <taxon>Tracheophyta</taxon>
        <taxon>Spermatophyta</taxon>
        <taxon>Magnoliopsida</taxon>
        <taxon>Liliopsida</taxon>
        <taxon>Poales</taxon>
        <taxon>Poaceae</taxon>
        <taxon>BOP clade</taxon>
        <taxon>Pooideae</taxon>
        <taxon>Poodae</taxon>
        <taxon>Poeae</taxon>
        <taxon>Poeae Chloroplast Group 1 (Aveneae type)</taxon>
        <taxon>Aveninae</taxon>
        <taxon>Avena</taxon>
    </lineage>
</organism>